<evidence type="ECO:0000313" key="3">
    <source>
        <dbReference type="EMBL" id="CAF1009213.1"/>
    </source>
</evidence>
<protein>
    <submittedName>
        <fullName evidence="2">Uncharacterized protein</fullName>
    </submittedName>
</protein>
<dbReference type="EMBL" id="CAJNOJ010000018">
    <property type="protein sequence ID" value="CAF0828036.1"/>
    <property type="molecule type" value="Genomic_DNA"/>
</dbReference>
<feature type="signal peptide" evidence="1">
    <location>
        <begin position="1"/>
        <end position="20"/>
    </location>
</feature>
<dbReference type="Proteomes" id="UP000663852">
    <property type="component" value="Unassembled WGS sequence"/>
</dbReference>
<proteinExistence type="predicted"/>
<evidence type="ECO:0000313" key="5">
    <source>
        <dbReference type="Proteomes" id="UP000663852"/>
    </source>
</evidence>
<dbReference type="OrthoDB" id="9976374at2759"/>
<evidence type="ECO:0000313" key="4">
    <source>
        <dbReference type="Proteomes" id="UP000663828"/>
    </source>
</evidence>
<dbReference type="AlphaFoldDB" id="A0A813UEF5"/>
<name>A0A813UEF5_ADIRI</name>
<evidence type="ECO:0000313" key="2">
    <source>
        <dbReference type="EMBL" id="CAF0828036.1"/>
    </source>
</evidence>
<organism evidence="2 5">
    <name type="scientific">Adineta ricciae</name>
    <name type="common">Rotifer</name>
    <dbReference type="NCBI Taxonomy" id="249248"/>
    <lineage>
        <taxon>Eukaryota</taxon>
        <taxon>Metazoa</taxon>
        <taxon>Spiralia</taxon>
        <taxon>Gnathifera</taxon>
        <taxon>Rotifera</taxon>
        <taxon>Eurotatoria</taxon>
        <taxon>Bdelloidea</taxon>
        <taxon>Adinetida</taxon>
        <taxon>Adinetidae</taxon>
        <taxon>Adineta</taxon>
    </lineage>
</organism>
<keyword evidence="4" id="KW-1185">Reference proteome</keyword>
<accession>A0A813UEF5</accession>
<gene>
    <name evidence="2" type="ORF">EDS130_LOCUS6192</name>
    <name evidence="3" type="ORF">XAT740_LOCUS13628</name>
</gene>
<sequence length="132" mass="14783">MSAIIYFSFCILFLALTISAIPSPAAVYSAIIYNGQNANIKCRIGWQTPLNNTLQTQRISVPQSKYFTVKEKHFDMGTWTARGIIKSIRCGNLVLRAPFPNVNTVEEFWEFRVEPTKIASVGPSSHVNESVN</sequence>
<feature type="chain" id="PRO_5036409409" evidence="1">
    <location>
        <begin position="21"/>
        <end position="132"/>
    </location>
</feature>
<reference evidence="2" key="1">
    <citation type="submission" date="2021-02" db="EMBL/GenBank/DDBJ databases">
        <authorList>
            <person name="Nowell W R."/>
        </authorList>
    </citation>
    <scope>NUCLEOTIDE SEQUENCE</scope>
</reference>
<keyword evidence="1" id="KW-0732">Signal</keyword>
<dbReference type="EMBL" id="CAJNOR010000795">
    <property type="protein sequence ID" value="CAF1009213.1"/>
    <property type="molecule type" value="Genomic_DNA"/>
</dbReference>
<evidence type="ECO:0000256" key="1">
    <source>
        <dbReference type="SAM" id="SignalP"/>
    </source>
</evidence>
<dbReference type="Proteomes" id="UP000663828">
    <property type="component" value="Unassembled WGS sequence"/>
</dbReference>
<comment type="caution">
    <text evidence="2">The sequence shown here is derived from an EMBL/GenBank/DDBJ whole genome shotgun (WGS) entry which is preliminary data.</text>
</comment>